<dbReference type="RefSeq" id="WP_248653658.1">
    <property type="nucleotide sequence ID" value="NZ_CP096658.1"/>
</dbReference>
<sequence length="403" mass="44996">MRCAPLACVLLIVLSGCAAPITSGPETDSSALETQTPSTGPNALPTNESRVYDRVATLLDSNVSQPSLRTVNASRLGETQYRLQQPFYSLLLNVSDTTVKPPAAYYNSDSHEVVVVLHRGVPANATNESRLELVLAHEYAHAMTMNDPRYRQTMMSSVADDTTDALQIRRMMKEGTGVYVAEAYADRYLGNVSSIRRLAREYRQSRPLMRYVLGPYVFGARYFDRNLDSPTNLPDVYRRPPETTEQLIHGYDISEERPAPLDVTVESRNGDTTGQRDTLGELFVRDMLGGQLDESRAARAASGWGNDSIVTVWNYDSNESNQRSYAWTIRWDDERNATEFTRAFAEYMDRRGQRIGEGKWKAGDRRFRFERVSDETVVVFIGGADAVNRLSATGTDANVSVAG</sequence>
<accession>A0A8U0IDN0</accession>
<reference evidence="2" key="1">
    <citation type="submission" date="2022-04" db="EMBL/GenBank/DDBJ databases">
        <title>Diverse halophilic archaea isolated from saline environments.</title>
        <authorList>
            <person name="Cui H.-L."/>
        </authorList>
    </citation>
    <scope>NUCLEOTIDE SEQUENCE</scope>
    <source>
        <strain evidence="2">XZYJT40</strain>
    </source>
</reference>
<evidence type="ECO:0000313" key="2">
    <source>
        <dbReference type="EMBL" id="UPV99156.1"/>
    </source>
</evidence>
<evidence type="ECO:0000313" key="3">
    <source>
        <dbReference type="Proteomes" id="UP000830434"/>
    </source>
</evidence>
<dbReference type="GeneID" id="72190495"/>
<feature type="region of interest" description="Disordered" evidence="1">
    <location>
        <begin position="24"/>
        <end position="47"/>
    </location>
</feature>
<dbReference type="EMBL" id="CP096658">
    <property type="protein sequence ID" value="UPV99156.1"/>
    <property type="molecule type" value="Genomic_DNA"/>
</dbReference>
<proteinExistence type="predicted"/>
<keyword evidence="3" id="KW-1185">Reference proteome</keyword>
<name>A0A8U0IDN0_9EURY</name>
<protein>
    <submittedName>
        <fullName evidence="2">Uncharacterized protein</fullName>
    </submittedName>
</protein>
<organism evidence="2 3">
    <name type="scientific">Halorussus gelatinilyticus</name>
    <dbReference type="NCBI Taxonomy" id="2937524"/>
    <lineage>
        <taxon>Archaea</taxon>
        <taxon>Methanobacteriati</taxon>
        <taxon>Methanobacteriota</taxon>
        <taxon>Stenosarchaea group</taxon>
        <taxon>Halobacteria</taxon>
        <taxon>Halobacteriales</taxon>
        <taxon>Haladaptataceae</taxon>
        <taxon>Halorussus</taxon>
    </lineage>
</organism>
<evidence type="ECO:0000256" key="1">
    <source>
        <dbReference type="SAM" id="MobiDB-lite"/>
    </source>
</evidence>
<dbReference type="AlphaFoldDB" id="A0A8U0IDN0"/>
<dbReference type="Proteomes" id="UP000830434">
    <property type="component" value="Chromosome"/>
</dbReference>
<dbReference type="KEGG" id="haxz:M0R88_11530"/>
<dbReference type="PROSITE" id="PS51257">
    <property type="entry name" value="PROKAR_LIPOPROTEIN"/>
    <property type="match status" value="1"/>
</dbReference>
<gene>
    <name evidence="2" type="ORF">M0R88_11530</name>
</gene>